<evidence type="ECO:0000256" key="1">
    <source>
        <dbReference type="ARBA" id="ARBA00007409"/>
    </source>
</evidence>
<dbReference type="CDD" id="cd00570">
    <property type="entry name" value="GST_N_family"/>
    <property type="match status" value="1"/>
</dbReference>
<reference evidence="4" key="1">
    <citation type="submission" date="2023-02" db="EMBL/GenBank/DDBJ databases">
        <title>Mating type loci evolution in Malassezia.</title>
        <authorList>
            <person name="Coelho M.A."/>
        </authorList>
    </citation>
    <scope>NUCLEOTIDE SEQUENCE</scope>
    <source>
        <strain evidence="4">CBS 14136</strain>
    </source>
</reference>
<keyword evidence="5" id="KW-1185">Reference proteome</keyword>
<accession>A0AAF0JD75</accession>
<dbReference type="SUPFAM" id="SSF47616">
    <property type="entry name" value="GST C-terminal domain-like"/>
    <property type="match status" value="1"/>
</dbReference>
<dbReference type="InterPro" id="IPR036249">
    <property type="entry name" value="Thioredoxin-like_sf"/>
</dbReference>
<dbReference type="AlphaFoldDB" id="A0AAF0JD75"/>
<dbReference type="Gene3D" id="1.20.1050.10">
    <property type="match status" value="1"/>
</dbReference>
<dbReference type="InterPro" id="IPR010987">
    <property type="entry name" value="Glutathione-S-Trfase_C-like"/>
</dbReference>
<dbReference type="EMBL" id="CP118375">
    <property type="protein sequence ID" value="WFD42089.1"/>
    <property type="molecule type" value="Genomic_DNA"/>
</dbReference>
<dbReference type="Pfam" id="PF13417">
    <property type="entry name" value="GST_N_3"/>
    <property type="match status" value="1"/>
</dbReference>
<gene>
    <name evidence="4" type="ORF">MPSI1_000727</name>
</gene>
<organism evidence="4 5">
    <name type="scientific">Malassezia psittaci</name>
    <dbReference type="NCBI Taxonomy" id="1821823"/>
    <lineage>
        <taxon>Eukaryota</taxon>
        <taxon>Fungi</taxon>
        <taxon>Dikarya</taxon>
        <taxon>Basidiomycota</taxon>
        <taxon>Ustilaginomycotina</taxon>
        <taxon>Malasseziomycetes</taxon>
        <taxon>Malasseziales</taxon>
        <taxon>Malasseziaceae</taxon>
        <taxon>Malassezia</taxon>
    </lineage>
</organism>
<proteinExistence type="inferred from homology"/>
<sequence>MFAAKVNSPENIGTVELFGTPLSTEVQAVMIGLKELNVPFLHRPSMPGSQELFEYSPLGTIPVLVHRPNAIYAARERVALFEPLAIARYLDEVLGGSDASHKIELFPSAVETHDRNHVENALRRVEIDQITSFVLFHVKKTVEDRFVKPFFALRNNGASRQDIDVALDESRDAAETILIQLERIICNTQEQLKLNFAHTKFIFNEISWADVFLFPILRDLKATQCGVLQGGDREPVPWLTNWLNNFASRPSAVATLSSSFAGST</sequence>
<dbReference type="PROSITE" id="PS50405">
    <property type="entry name" value="GST_CTER"/>
    <property type="match status" value="1"/>
</dbReference>
<evidence type="ECO:0000259" key="3">
    <source>
        <dbReference type="PROSITE" id="PS50405"/>
    </source>
</evidence>
<evidence type="ECO:0000313" key="4">
    <source>
        <dbReference type="EMBL" id="WFD42089.1"/>
    </source>
</evidence>
<evidence type="ECO:0000259" key="2">
    <source>
        <dbReference type="PROSITE" id="PS50404"/>
    </source>
</evidence>
<dbReference type="Proteomes" id="UP001214628">
    <property type="component" value="Chromosome 1"/>
</dbReference>
<name>A0AAF0JD75_9BASI</name>
<dbReference type="PROSITE" id="PS50404">
    <property type="entry name" value="GST_NTER"/>
    <property type="match status" value="1"/>
</dbReference>
<dbReference type="InterPro" id="IPR004046">
    <property type="entry name" value="GST_C"/>
</dbReference>
<dbReference type="SUPFAM" id="SSF52833">
    <property type="entry name" value="Thioredoxin-like"/>
    <property type="match status" value="1"/>
</dbReference>
<comment type="similarity">
    <text evidence="1">Belongs to the GST superfamily.</text>
</comment>
<dbReference type="PANTHER" id="PTHR44051:SF8">
    <property type="entry name" value="GLUTATHIONE S-TRANSFERASE GSTA"/>
    <property type="match status" value="1"/>
</dbReference>
<protein>
    <recommendedName>
        <fullName evidence="6">Glutathione S-transferase</fullName>
    </recommendedName>
</protein>
<feature type="domain" description="GST N-terminal" evidence="2">
    <location>
        <begin position="13"/>
        <end position="98"/>
    </location>
</feature>
<dbReference type="InterPro" id="IPR036282">
    <property type="entry name" value="Glutathione-S-Trfase_C_sf"/>
</dbReference>
<dbReference type="InterPro" id="IPR004045">
    <property type="entry name" value="Glutathione_S-Trfase_N"/>
</dbReference>
<feature type="domain" description="GST C-terminal" evidence="3">
    <location>
        <begin position="120"/>
        <end position="264"/>
    </location>
</feature>
<dbReference type="Gene3D" id="3.40.30.10">
    <property type="entry name" value="Glutaredoxin"/>
    <property type="match status" value="1"/>
</dbReference>
<dbReference type="PANTHER" id="PTHR44051">
    <property type="entry name" value="GLUTATHIONE S-TRANSFERASE-RELATED"/>
    <property type="match status" value="1"/>
</dbReference>
<evidence type="ECO:0000313" key="5">
    <source>
        <dbReference type="Proteomes" id="UP001214628"/>
    </source>
</evidence>
<evidence type="ECO:0008006" key="6">
    <source>
        <dbReference type="Google" id="ProtNLM"/>
    </source>
</evidence>
<dbReference type="Pfam" id="PF00043">
    <property type="entry name" value="GST_C"/>
    <property type="match status" value="1"/>
</dbReference>